<sequence length="76" mass="9064">MKTLLTAAMEAEVADDGDREIEFKFIYWVSLRFSIAIFVIGFFILMAFQALNWIEFKFIYWVSLRFSIAIFVIVYF</sequence>
<proteinExistence type="predicted"/>
<evidence type="ECO:0000313" key="2">
    <source>
        <dbReference type="Proteomes" id="UP001060215"/>
    </source>
</evidence>
<gene>
    <name evidence="1" type="ORF">LOK49_LG14G00496</name>
</gene>
<accession>A0ACC0F897</accession>
<dbReference type="EMBL" id="CM045772">
    <property type="protein sequence ID" value="KAI7984973.1"/>
    <property type="molecule type" value="Genomic_DNA"/>
</dbReference>
<comment type="caution">
    <text evidence="1">The sequence shown here is derived from an EMBL/GenBank/DDBJ whole genome shotgun (WGS) entry which is preliminary data.</text>
</comment>
<keyword evidence="2" id="KW-1185">Reference proteome</keyword>
<reference evidence="1 2" key="1">
    <citation type="journal article" date="2022" name="Plant J.">
        <title>Chromosome-level genome of Camellia lanceoleosa provides a valuable resource for understanding genome evolution and self-incompatibility.</title>
        <authorList>
            <person name="Gong W."/>
            <person name="Xiao S."/>
            <person name="Wang L."/>
            <person name="Liao Z."/>
            <person name="Chang Y."/>
            <person name="Mo W."/>
            <person name="Hu G."/>
            <person name="Li W."/>
            <person name="Zhao G."/>
            <person name="Zhu H."/>
            <person name="Hu X."/>
            <person name="Ji K."/>
            <person name="Xiang X."/>
            <person name="Song Q."/>
            <person name="Yuan D."/>
            <person name="Jin S."/>
            <person name="Zhang L."/>
        </authorList>
    </citation>
    <scope>NUCLEOTIDE SEQUENCE [LARGE SCALE GENOMIC DNA]</scope>
    <source>
        <strain evidence="1">SQ_2022a</strain>
    </source>
</reference>
<dbReference type="Proteomes" id="UP001060215">
    <property type="component" value="Chromosome 15"/>
</dbReference>
<organism evidence="1 2">
    <name type="scientific">Camellia lanceoleosa</name>
    <dbReference type="NCBI Taxonomy" id="1840588"/>
    <lineage>
        <taxon>Eukaryota</taxon>
        <taxon>Viridiplantae</taxon>
        <taxon>Streptophyta</taxon>
        <taxon>Embryophyta</taxon>
        <taxon>Tracheophyta</taxon>
        <taxon>Spermatophyta</taxon>
        <taxon>Magnoliopsida</taxon>
        <taxon>eudicotyledons</taxon>
        <taxon>Gunneridae</taxon>
        <taxon>Pentapetalae</taxon>
        <taxon>asterids</taxon>
        <taxon>Ericales</taxon>
        <taxon>Theaceae</taxon>
        <taxon>Camellia</taxon>
    </lineage>
</organism>
<protein>
    <submittedName>
        <fullName evidence="1">Uncharacterized protein</fullName>
    </submittedName>
</protein>
<name>A0ACC0F897_9ERIC</name>
<evidence type="ECO:0000313" key="1">
    <source>
        <dbReference type="EMBL" id="KAI7984973.1"/>
    </source>
</evidence>